<organism evidence="1">
    <name type="scientific">Oppiella nova</name>
    <dbReference type="NCBI Taxonomy" id="334625"/>
    <lineage>
        <taxon>Eukaryota</taxon>
        <taxon>Metazoa</taxon>
        <taxon>Ecdysozoa</taxon>
        <taxon>Arthropoda</taxon>
        <taxon>Chelicerata</taxon>
        <taxon>Arachnida</taxon>
        <taxon>Acari</taxon>
        <taxon>Acariformes</taxon>
        <taxon>Sarcoptiformes</taxon>
        <taxon>Oribatida</taxon>
        <taxon>Brachypylina</taxon>
        <taxon>Oppioidea</taxon>
        <taxon>Oppiidae</taxon>
        <taxon>Oppiella</taxon>
    </lineage>
</organism>
<evidence type="ECO:0000313" key="1">
    <source>
        <dbReference type="EMBL" id="CAD7666458.1"/>
    </source>
</evidence>
<reference evidence="1" key="1">
    <citation type="submission" date="2020-11" db="EMBL/GenBank/DDBJ databases">
        <authorList>
            <person name="Tran Van P."/>
        </authorList>
    </citation>
    <scope>NUCLEOTIDE SEQUENCE</scope>
</reference>
<feature type="non-terminal residue" evidence="1">
    <location>
        <position position="1"/>
    </location>
</feature>
<name>A0A7R9R2N3_9ACAR</name>
<dbReference type="AlphaFoldDB" id="A0A7R9R2N3"/>
<evidence type="ECO:0000313" key="2">
    <source>
        <dbReference type="Proteomes" id="UP000728032"/>
    </source>
</evidence>
<dbReference type="EMBL" id="OC969031">
    <property type="protein sequence ID" value="CAD7666458.1"/>
    <property type="molecule type" value="Genomic_DNA"/>
</dbReference>
<dbReference type="EMBL" id="CAJPVJ010054206">
    <property type="protein sequence ID" value="CAG2183474.1"/>
    <property type="molecule type" value="Genomic_DNA"/>
</dbReference>
<sequence length="56" mass="6109">MLEQLNVKPMNSSIDSMKNAINSPSVNAFCGQPQLNGNPMNSLAEQANKLLDFSQK</sequence>
<gene>
    <name evidence="1" type="ORF">ONB1V03_LOCUS22894</name>
</gene>
<accession>A0A7R9R2N3</accession>
<proteinExistence type="predicted"/>
<dbReference type="OrthoDB" id="27218at2759"/>
<protein>
    <submittedName>
        <fullName evidence="1">Uncharacterized protein</fullName>
    </submittedName>
</protein>
<dbReference type="Proteomes" id="UP000728032">
    <property type="component" value="Unassembled WGS sequence"/>
</dbReference>
<keyword evidence="2" id="KW-1185">Reference proteome</keyword>